<sequence>MTVLPQPRRPVGSDRHWAPRTYPASPYAIGWLRADLRADLASVSGARGEPTAAAVLCASEMFADTVGRAPRGGSPQEVVCVLSLHHLPEGGRVLRLSMAGQEAVGATARGPCPAPDAGGRGGRRGRRPGDWRAGVRGQGLLLIDHFAARWGTRRTGSSGGEGGVVWAEFDLPPAWG</sequence>
<evidence type="ECO:0000256" key="1">
    <source>
        <dbReference type="SAM" id="MobiDB-lite"/>
    </source>
</evidence>
<dbReference type="Gene3D" id="3.30.565.10">
    <property type="entry name" value="Histidine kinase-like ATPase, C-terminal domain"/>
    <property type="match status" value="1"/>
</dbReference>
<organism evidence="2 3">
    <name type="scientific">Nocardiopsis sinuspersici</name>
    <dbReference type="NCBI Taxonomy" id="501010"/>
    <lineage>
        <taxon>Bacteria</taxon>
        <taxon>Bacillati</taxon>
        <taxon>Actinomycetota</taxon>
        <taxon>Actinomycetes</taxon>
        <taxon>Streptosporangiales</taxon>
        <taxon>Nocardiopsidaceae</taxon>
        <taxon>Nocardiopsis</taxon>
    </lineage>
</organism>
<evidence type="ECO:0000313" key="2">
    <source>
        <dbReference type="EMBL" id="OOC53316.1"/>
    </source>
</evidence>
<comment type="caution">
    <text evidence="2">The sequence shown here is derived from an EMBL/GenBank/DDBJ whole genome shotgun (WGS) entry which is preliminary data.</text>
</comment>
<name>A0A1V3BYJ9_9ACTN</name>
<gene>
    <name evidence="2" type="ORF">NOSIN_05400</name>
</gene>
<dbReference type="EMBL" id="MCOK01000001">
    <property type="protein sequence ID" value="OOC53316.1"/>
    <property type="molecule type" value="Genomic_DNA"/>
</dbReference>
<proteinExistence type="predicted"/>
<dbReference type="STRING" id="501010.NOSIN_05400"/>
<feature type="compositionally biased region" description="Low complexity" evidence="1">
    <location>
        <begin position="108"/>
        <end position="117"/>
    </location>
</feature>
<dbReference type="AlphaFoldDB" id="A0A1V3BYJ9"/>
<dbReference type="OrthoDB" id="3425746at2"/>
<protein>
    <recommendedName>
        <fullName evidence="4">ATP-binding protein</fullName>
    </recommendedName>
</protein>
<evidence type="ECO:0008006" key="4">
    <source>
        <dbReference type="Google" id="ProtNLM"/>
    </source>
</evidence>
<evidence type="ECO:0000313" key="3">
    <source>
        <dbReference type="Proteomes" id="UP000189004"/>
    </source>
</evidence>
<feature type="region of interest" description="Disordered" evidence="1">
    <location>
        <begin position="106"/>
        <end position="132"/>
    </location>
</feature>
<accession>A0A1V3BYJ9</accession>
<dbReference type="RefSeq" id="WP_077689683.1">
    <property type="nucleotide sequence ID" value="NZ_MCOK01000001.1"/>
</dbReference>
<reference evidence="3" key="1">
    <citation type="submission" date="2016-08" db="EMBL/GenBank/DDBJ databases">
        <authorList>
            <person name="Tokovenko B."/>
            <person name="Kalinowski J."/>
        </authorList>
    </citation>
    <scope>NUCLEOTIDE SEQUENCE [LARGE SCALE GENOMIC DNA]</scope>
    <source>
        <strain evidence="3">UTMC102</strain>
    </source>
</reference>
<keyword evidence="3" id="KW-1185">Reference proteome</keyword>
<dbReference type="Proteomes" id="UP000189004">
    <property type="component" value="Unassembled WGS sequence"/>
</dbReference>
<dbReference type="InterPro" id="IPR036890">
    <property type="entry name" value="HATPase_C_sf"/>
</dbReference>